<evidence type="ECO:0000259" key="1">
    <source>
        <dbReference type="Pfam" id="PF00561"/>
    </source>
</evidence>
<gene>
    <name evidence="2" type="ORF">AsAng_0002410</name>
</gene>
<dbReference type="AlphaFoldDB" id="A0A915YAX9"/>
<dbReference type="InterPro" id="IPR029058">
    <property type="entry name" value="AB_hydrolase_fold"/>
</dbReference>
<dbReference type="Proteomes" id="UP001060919">
    <property type="component" value="Chromosome"/>
</dbReference>
<dbReference type="PANTHER" id="PTHR46438:SF11">
    <property type="entry name" value="LIPASE-RELATED"/>
    <property type="match status" value="1"/>
</dbReference>
<protein>
    <submittedName>
        <fullName evidence="2">Alpha/beta hydrolase</fullName>
    </submittedName>
</protein>
<evidence type="ECO:0000313" key="2">
    <source>
        <dbReference type="EMBL" id="BDS09540.1"/>
    </source>
</evidence>
<feature type="domain" description="AB hydrolase-1" evidence="1">
    <location>
        <begin position="35"/>
        <end position="266"/>
    </location>
</feature>
<dbReference type="KEGG" id="aup:AsAng_0002410"/>
<dbReference type="PRINTS" id="PR00111">
    <property type="entry name" value="ABHYDROLASE"/>
</dbReference>
<dbReference type="EMBL" id="AP026867">
    <property type="protein sequence ID" value="BDS09540.1"/>
    <property type="molecule type" value="Genomic_DNA"/>
</dbReference>
<sequence length="283" mass="32626">MATFKELIYKYTTDHSRFVVIDDMMVHYRDEGEGPPIVLLHGAFSSLQTFNEWSILLQKNYRVISLDLMGFGLTGPNSSGDYTIGNHIRVLKRFLNILNLQDCHLAGSSLGGWLAWEFTYRYPKRIKKLILIDAAGFIDKESMPLPFKLAQSPLAGRVLKYVVRKSILEQFVKQVYYDISKINQKLVDRYFDLFTREGNSKAFIDLVNAPFQDNTHFLRKIEQQTLIMWGKEDAWISVAHAHLFYKMLPNAILKIYPNVGHLPMEEIPSISGNDLLSFLNQEA</sequence>
<dbReference type="SUPFAM" id="SSF53474">
    <property type="entry name" value="alpha/beta-Hydrolases"/>
    <property type="match status" value="1"/>
</dbReference>
<name>A0A915YAX9_9BACT</name>
<keyword evidence="3" id="KW-1185">Reference proteome</keyword>
<evidence type="ECO:0000313" key="3">
    <source>
        <dbReference type="Proteomes" id="UP001060919"/>
    </source>
</evidence>
<dbReference type="InterPro" id="IPR000073">
    <property type="entry name" value="AB_hydrolase_1"/>
</dbReference>
<reference evidence="2" key="1">
    <citation type="submission" date="2022-09" db="EMBL/GenBank/DDBJ databases">
        <title>Aureispira anguillicida sp. nov., isolated from Leptocephalus of Japanese eel Anguilla japonica.</title>
        <authorList>
            <person name="Yuasa K."/>
            <person name="Mekata T."/>
            <person name="Ikunari K."/>
        </authorList>
    </citation>
    <scope>NUCLEOTIDE SEQUENCE</scope>
    <source>
        <strain evidence="2">EL160426</strain>
    </source>
</reference>
<dbReference type="RefSeq" id="WP_264790922.1">
    <property type="nucleotide sequence ID" value="NZ_AP026867.1"/>
</dbReference>
<dbReference type="Pfam" id="PF00561">
    <property type="entry name" value="Abhydrolase_1"/>
    <property type="match status" value="1"/>
</dbReference>
<dbReference type="PANTHER" id="PTHR46438">
    <property type="entry name" value="ALPHA/BETA-HYDROLASES SUPERFAMILY PROTEIN"/>
    <property type="match status" value="1"/>
</dbReference>
<organism evidence="2 3">
    <name type="scientific">Aureispira anguillae</name>
    <dbReference type="NCBI Taxonomy" id="2864201"/>
    <lineage>
        <taxon>Bacteria</taxon>
        <taxon>Pseudomonadati</taxon>
        <taxon>Bacteroidota</taxon>
        <taxon>Saprospiria</taxon>
        <taxon>Saprospirales</taxon>
        <taxon>Saprospiraceae</taxon>
        <taxon>Aureispira</taxon>
    </lineage>
</organism>
<proteinExistence type="predicted"/>
<accession>A0A915YAX9</accession>
<dbReference type="GO" id="GO:0016787">
    <property type="term" value="F:hydrolase activity"/>
    <property type="evidence" value="ECO:0007669"/>
    <property type="project" value="UniProtKB-KW"/>
</dbReference>
<keyword evidence="2" id="KW-0378">Hydrolase</keyword>
<dbReference type="Gene3D" id="3.40.50.1820">
    <property type="entry name" value="alpha/beta hydrolase"/>
    <property type="match status" value="1"/>
</dbReference>